<evidence type="ECO:0000256" key="7">
    <source>
        <dbReference type="ARBA" id="ARBA00022723"/>
    </source>
</evidence>
<dbReference type="Pfam" id="PF01493">
    <property type="entry name" value="GXGXG"/>
    <property type="match status" value="1"/>
</dbReference>
<keyword evidence="7" id="KW-0479">Metal-binding</keyword>
<dbReference type="CDD" id="cd02808">
    <property type="entry name" value="GltS_FMN"/>
    <property type="match status" value="1"/>
</dbReference>
<comment type="cofactor">
    <cofactor evidence="2">
        <name>[3Fe-4S] cluster</name>
        <dbReference type="ChEBI" id="CHEBI:21137"/>
    </cofactor>
</comment>
<dbReference type="PANTHER" id="PTHR11938">
    <property type="entry name" value="FAD NADPH DEHYDROGENASE/OXIDOREDUCTASE"/>
    <property type="match status" value="1"/>
</dbReference>
<keyword evidence="6" id="KW-0288">FMN</keyword>
<gene>
    <name evidence="17" type="ORF">AA106556_1299</name>
</gene>
<feature type="domain" description="Glutamine amidotransferase type-2" evidence="16">
    <location>
        <begin position="36"/>
        <end position="431"/>
    </location>
</feature>
<dbReference type="Gene3D" id="3.20.20.70">
    <property type="entry name" value="Aldolase class I"/>
    <property type="match status" value="2"/>
</dbReference>
<reference evidence="17" key="1">
    <citation type="submission" date="2013-04" db="EMBL/GenBank/DDBJ databases">
        <title>The genome sequencing project of 58 acetic acid bacteria.</title>
        <authorList>
            <person name="Okamoto-Kainuma A."/>
            <person name="Ishikawa M."/>
            <person name="Umino S."/>
            <person name="Koizumi Y."/>
            <person name="Shiwa Y."/>
            <person name="Yoshikawa H."/>
            <person name="Matsutani M."/>
            <person name="Matsushita K."/>
        </authorList>
    </citation>
    <scope>NUCLEOTIDE SEQUENCE</scope>
    <source>
        <strain evidence="17">NBRC 106556</strain>
    </source>
</reference>
<evidence type="ECO:0000256" key="13">
    <source>
        <dbReference type="ARBA" id="ARBA00023291"/>
    </source>
</evidence>
<dbReference type="SUPFAM" id="SSF56235">
    <property type="entry name" value="N-terminal nucleophile aminohydrolases (Ntn hydrolases)"/>
    <property type="match status" value="1"/>
</dbReference>
<keyword evidence="5" id="KW-0285">Flavoprotein</keyword>
<sequence length="1511" mass="164240">MNDMTHSTSENFTAEYAANVKRLEGLYDPSQERDSCGVGLVAALDGQPSRAVVKAGIEALGNIWHRGAVDADGKTGDGAGIHVEVPQDFFADAVQSSAQDDTIDGRIAVGMIFLPKTDLGAQERGRQIVETEVLNFGYGIYGWRQVPIDASCIGEKANQTRPEIEQIMIRNALGSDEETFERDLYVIRRRIERRATQDHVDLYVCSLSCRSLIYKGMFLAENLTDFYPDLLDERFVSRFAIYHQRYSTNTFPTWKLAQPFRKVAHNGEINTISGNTNWMRSHETRLSHPNLNPYLDDLKPVIQASGSDTAALDNVFELLTFSGRDAPMAKTLLVPASAGADSAMSEKARAMFRYCNAVMEPWDGPAALCATDGRWIVAGLDRAGLRPLRYSITTDNLLIVGSETGMVRVPESRVQRRGRLGPGETLALDLQEARLYQPSDVLEMLADRQDYSEWTQRITDIAPVVRDAVEPAGPEGEALRRLQVSVSLTHEELETILHPMVETAAEALGSMGDDTPLQVLSKTQRGLSNYFRQGFSQVTNPPIDSLRETRVMSLITRLGNLGNVLDQSAEQCDLLQLPSPVLTIGEFDALRRVCGENAAVIDCTFSAADGEEGLRAAIASIRAQAEEHVRCGCSHLFLTDENVSAERAGIPMVLATAAVHVHLVRTSLRTFTSLNVRSSGAIDVHAIAVTIGVGATTVNPSLAQHCIADRLRRGLFGTLTIREAMERYRKAVDKGLLKIMSKFGISIISAYRGGYNFEAIGLSRALVAEFFPGMPSRISGIGLPGIARNILKAHKQAWDQKVEALPIGGRYKLRRKGETHAFSGQLVHMLQSAVTANSFTLYKRYAEGVRQTAPVALRDLLDFKPAHAPIPIDDVESITQIRRRLVAPGISLGALSPEAHETLAIAMNRIGAKSDSGEGGEDPIRATPRPNGDNASSAIKQVASGRFGVTAQYLNDCREIEIKMAQGAKPGEGGQLPGFKVTELIGRLRHATPGVTLISPPPHHDIYSIEDLAQLIYDLKQVNPTATVTVKLVARTGIGTIAAGVAKANADAILISGHSGGTGASPQSSIHYAGLPWEMGLSEAHQVLMLNRLRHRLVLRTDGGIKTGRDVVMAAMLGAEEFGIGTAALVAMGCIMVRQCHSNTCPVGVCVQDERLREKFDGSPEKVINLFTLIAEDVRHILADLGVRSLKDVIGRTDLLRQVSRGADYLDDLDLNSLLVQADPGEHARYCTREGRNEVPDTLDADIMADARPLFSRREKLHLHYTVQNTHRAIGTRVSGEITRQFGMHTLPEGHLTLSLRGSAGQSLGAFAVQGLKLDVEGDANDYVGKGLSGATIVVRKPPSAPWRSEENSIIGNTVLYGATSGKLFAAGQAGERFAVRNSGAITVVEGCGSNGCEYMTGGTVVILGETGDNFGAGFTGGMAYVLDRAGRFEAQVNADTVMLNRVAPGSRWDQELRALVEAHVQETGSTYAEDLLHCWEQTLEQFWHVVPRDYAKVIGYVQEDLSKLSA</sequence>
<dbReference type="InterPro" id="IPR006982">
    <property type="entry name" value="Glu_synth_centr_N"/>
</dbReference>
<name>A0ABQ0QJF8_9PROT</name>
<dbReference type="Gene3D" id="3.60.20.10">
    <property type="entry name" value="Glutamine Phosphoribosylpyrophosphate, subunit 1, domain 1"/>
    <property type="match status" value="1"/>
</dbReference>
<keyword evidence="11" id="KW-0411">Iron-sulfur</keyword>
<evidence type="ECO:0000256" key="8">
    <source>
        <dbReference type="ARBA" id="ARBA00022962"/>
    </source>
</evidence>
<keyword evidence="10" id="KW-0408">Iron</keyword>
<comment type="cofactor">
    <cofactor evidence="1">
        <name>FMN</name>
        <dbReference type="ChEBI" id="CHEBI:58210"/>
    </cofactor>
</comment>
<comment type="caution">
    <text evidence="17">The sequence shown here is derived from an EMBL/GenBank/DDBJ whole genome shotgun (WGS) entry which is preliminary data.</text>
</comment>
<evidence type="ECO:0000256" key="9">
    <source>
        <dbReference type="ARBA" id="ARBA00023002"/>
    </source>
</evidence>
<dbReference type="EMBL" id="BAQB01000018">
    <property type="protein sequence ID" value="GBR46988.1"/>
    <property type="molecule type" value="Genomic_DNA"/>
</dbReference>
<accession>A0ABQ0QJF8</accession>
<dbReference type="InterPro" id="IPR002489">
    <property type="entry name" value="Glu_synth_asu_C"/>
</dbReference>
<dbReference type="SUPFAM" id="SSF51395">
    <property type="entry name" value="FMN-linked oxidoreductases"/>
    <property type="match status" value="1"/>
</dbReference>
<dbReference type="InterPro" id="IPR036485">
    <property type="entry name" value="Glu_synth_asu_C_sf"/>
</dbReference>
<feature type="region of interest" description="Disordered" evidence="15">
    <location>
        <begin position="912"/>
        <end position="936"/>
    </location>
</feature>
<dbReference type="Proteomes" id="UP001062443">
    <property type="component" value="Unassembled WGS sequence"/>
</dbReference>
<dbReference type="InterPro" id="IPR029055">
    <property type="entry name" value="Ntn_hydrolases_N"/>
</dbReference>
<dbReference type="PROSITE" id="PS51278">
    <property type="entry name" value="GATASE_TYPE_2"/>
    <property type="match status" value="1"/>
</dbReference>
<evidence type="ECO:0000256" key="15">
    <source>
        <dbReference type="SAM" id="MobiDB-lite"/>
    </source>
</evidence>
<evidence type="ECO:0000256" key="2">
    <source>
        <dbReference type="ARBA" id="ARBA00001927"/>
    </source>
</evidence>
<evidence type="ECO:0000256" key="12">
    <source>
        <dbReference type="ARBA" id="ARBA00023164"/>
    </source>
</evidence>
<evidence type="ECO:0000256" key="5">
    <source>
        <dbReference type="ARBA" id="ARBA00022630"/>
    </source>
</evidence>
<keyword evidence="4" id="KW-0028">Amino-acid biosynthesis</keyword>
<dbReference type="SUPFAM" id="SSF69336">
    <property type="entry name" value="Alpha subunit of glutamate synthase, C-terminal domain"/>
    <property type="match status" value="1"/>
</dbReference>
<dbReference type="Pfam" id="PF00310">
    <property type="entry name" value="GATase_2"/>
    <property type="match status" value="1"/>
</dbReference>
<dbReference type="CDD" id="cd00713">
    <property type="entry name" value="GltS"/>
    <property type="match status" value="1"/>
</dbReference>
<organism evidence="17 18">
    <name type="scientific">Neokomagataea tanensis NBRC 106556</name>
    <dbReference type="NCBI Taxonomy" id="1223519"/>
    <lineage>
        <taxon>Bacteria</taxon>
        <taxon>Pseudomonadati</taxon>
        <taxon>Pseudomonadota</taxon>
        <taxon>Alphaproteobacteria</taxon>
        <taxon>Acetobacterales</taxon>
        <taxon>Acetobacteraceae</taxon>
        <taxon>Neokomagataea</taxon>
    </lineage>
</organism>
<keyword evidence="18" id="KW-1185">Reference proteome</keyword>
<dbReference type="Pfam" id="PF01645">
    <property type="entry name" value="Glu_synthase"/>
    <property type="match status" value="1"/>
</dbReference>
<evidence type="ECO:0000256" key="1">
    <source>
        <dbReference type="ARBA" id="ARBA00001917"/>
    </source>
</evidence>
<dbReference type="Gene3D" id="2.160.20.60">
    <property type="entry name" value="Glutamate synthase, alpha subunit, C-terminal domain"/>
    <property type="match status" value="1"/>
</dbReference>
<evidence type="ECO:0000256" key="3">
    <source>
        <dbReference type="ARBA" id="ARBA00009716"/>
    </source>
</evidence>
<evidence type="ECO:0000256" key="4">
    <source>
        <dbReference type="ARBA" id="ARBA00022605"/>
    </source>
</evidence>
<comment type="pathway">
    <text evidence="14">Amino-acid biosynthesis.</text>
</comment>
<evidence type="ECO:0000313" key="17">
    <source>
        <dbReference type="EMBL" id="GBR46988.1"/>
    </source>
</evidence>
<evidence type="ECO:0000259" key="16">
    <source>
        <dbReference type="PROSITE" id="PS51278"/>
    </source>
</evidence>
<protein>
    <submittedName>
        <fullName evidence="17">Glutamate synthase large chain</fullName>
    </submittedName>
</protein>
<dbReference type="NCBIfam" id="NF008730">
    <property type="entry name" value="PRK11750.1"/>
    <property type="match status" value="1"/>
</dbReference>
<keyword evidence="13" id="KW-0003">3Fe-4S</keyword>
<keyword evidence="12" id="KW-0314">Glutamate biosynthesis</keyword>
<proteinExistence type="inferred from homology"/>
<dbReference type="InterPro" id="IPR002932">
    <property type="entry name" value="Glu_synthdom"/>
</dbReference>
<keyword evidence="8" id="KW-0315">Glutamine amidotransferase</keyword>
<dbReference type="CDD" id="cd00982">
    <property type="entry name" value="gltB_C"/>
    <property type="match status" value="1"/>
</dbReference>
<dbReference type="Pfam" id="PF04898">
    <property type="entry name" value="Glu_syn_central"/>
    <property type="match status" value="1"/>
</dbReference>
<evidence type="ECO:0000256" key="6">
    <source>
        <dbReference type="ARBA" id="ARBA00022643"/>
    </source>
</evidence>
<evidence type="ECO:0000313" key="18">
    <source>
        <dbReference type="Proteomes" id="UP001062443"/>
    </source>
</evidence>
<dbReference type="InterPro" id="IPR017932">
    <property type="entry name" value="GATase_2_dom"/>
</dbReference>
<keyword evidence="9" id="KW-0560">Oxidoreductase</keyword>
<evidence type="ECO:0000256" key="14">
    <source>
        <dbReference type="ARBA" id="ARBA00029440"/>
    </source>
</evidence>
<evidence type="ECO:0000256" key="10">
    <source>
        <dbReference type="ARBA" id="ARBA00023004"/>
    </source>
</evidence>
<dbReference type="PANTHER" id="PTHR11938:SF133">
    <property type="entry name" value="GLUTAMATE SYNTHASE (NADH)"/>
    <property type="match status" value="1"/>
</dbReference>
<comment type="similarity">
    <text evidence="3">Belongs to the glutamate synthase family.</text>
</comment>
<dbReference type="InterPro" id="IPR050711">
    <property type="entry name" value="ET-N_metabolism_enzyme"/>
</dbReference>
<dbReference type="InterPro" id="IPR013785">
    <property type="entry name" value="Aldolase_TIM"/>
</dbReference>
<evidence type="ECO:0000256" key="11">
    <source>
        <dbReference type="ARBA" id="ARBA00023014"/>
    </source>
</evidence>